<sequence length="296" mass="31796">MSMTATVTVVGSINMDLTVSTKKIPEKGETILGEEFATYPGGKGANQAVAAARLGAKVNMIGSLGNDEFGSSLLTTLNDEGINTEGVTLVNDVATGIATILVSDNDNRIIVAPGANKKVSPVVVEKYKHLIIQSDIVLLQLEIPMETVIFTVKLCKEHQIPVIVNPAPYQSLSQELIENVSFLTPNELEVEEMQQDTLLDSLKDKLIITKGEKGVGYYQEDKEQFVPGFAVEVQDTTGAGDTFNGALAVQLGSGETIEEAIRFANASAALSVMKFGAQGGMPTRQQVMEFMQERKL</sequence>
<feature type="active site" description="Proton acceptor" evidence="12">
    <location>
        <position position="241"/>
    </location>
</feature>
<dbReference type="InterPro" id="IPR011611">
    <property type="entry name" value="PfkB_dom"/>
</dbReference>
<feature type="binding site" evidence="12">
    <location>
        <position position="235"/>
    </location>
    <ligand>
        <name>K(+)</name>
        <dbReference type="ChEBI" id="CHEBI:29103"/>
    </ligand>
</feature>
<comment type="similarity">
    <text evidence="12">Belongs to the carbohydrate kinase PfkB family. Ribokinase subfamily.</text>
</comment>
<dbReference type="InterPro" id="IPR029056">
    <property type="entry name" value="Ribokinase-like"/>
</dbReference>
<evidence type="ECO:0000256" key="2">
    <source>
        <dbReference type="ARBA" id="ARBA00012035"/>
    </source>
</evidence>
<dbReference type="EC" id="2.7.1.15" evidence="2 12"/>
<keyword evidence="7 12" id="KW-0418">Kinase</keyword>
<organism evidence="14 15">
    <name type="scientific">Ornithinibacillus xuwenensis</name>
    <dbReference type="NCBI Taxonomy" id="3144668"/>
    <lineage>
        <taxon>Bacteria</taxon>
        <taxon>Bacillati</taxon>
        <taxon>Bacillota</taxon>
        <taxon>Bacilli</taxon>
        <taxon>Bacillales</taxon>
        <taxon>Bacillaceae</taxon>
        <taxon>Ornithinibacillus</taxon>
    </lineage>
</organism>
<evidence type="ECO:0000256" key="9">
    <source>
        <dbReference type="ARBA" id="ARBA00022842"/>
    </source>
</evidence>
<feature type="domain" description="Carbohydrate kinase PfkB" evidence="13">
    <location>
        <begin position="6"/>
        <end position="283"/>
    </location>
</feature>
<evidence type="ECO:0000256" key="8">
    <source>
        <dbReference type="ARBA" id="ARBA00022840"/>
    </source>
</evidence>
<comment type="caution">
    <text evidence="12">Lacks conserved residue(s) required for the propagation of feature annotation.</text>
</comment>
<dbReference type="GO" id="GO:0004747">
    <property type="term" value="F:ribokinase activity"/>
    <property type="evidence" value="ECO:0007669"/>
    <property type="project" value="UniProtKB-EC"/>
</dbReference>
<reference evidence="14 15" key="1">
    <citation type="submission" date="2024-05" db="EMBL/GenBank/DDBJ databases">
        <authorList>
            <person name="Haq I."/>
            <person name="Ullah Z."/>
            <person name="Ahmad R."/>
            <person name="Li M."/>
            <person name="Tong Y."/>
        </authorList>
    </citation>
    <scope>NUCLEOTIDE SEQUENCE [LARGE SCALE GENOMIC DNA]</scope>
    <source>
        <strain evidence="14 15">16A2E</strain>
    </source>
</reference>
<dbReference type="PANTHER" id="PTHR10584">
    <property type="entry name" value="SUGAR KINASE"/>
    <property type="match status" value="1"/>
</dbReference>
<comment type="subcellular location">
    <subcellularLocation>
        <location evidence="12">Cytoplasm</location>
    </subcellularLocation>
</comment>
<feature type="binding site" evidence="12">
    <location>
        <position position="271"/>
    </location>
    <ligand>
        <name>K(+)</name>
        <dbReference type="ChEBI" id="CHEBI:29103"/>
    </ligand>
</feature>
<feature type="binding site" evidence="12">
    <location>
        <position position="186"/>
    </location>
    <ligand>
        <name>ATP</name>
        <dbReference type="ChEBI" id="CHEBI:30616"/>
    </ligand>
</feature>
<proteinExistence type="inferred from homology"/>
<dbReference type="EMBL" id="JBDIML010000003">
    <property type="protein sequence ID" value="MEN2767826.1"/>
    <property type="molecule type" value="Genomic_DNA"/>
</dbReference>
<comment type="activity regulation">
    <text evidence="12">Activated by a monovalent cation that binds near, but not in, the active site. The most likely occupant of the site in vivo is potassium. Ion binding induces a conformational change that may alter substrate affinity.</text>
</comment>
<feature type="binding site" evidence="12">
    <location>
        <position position="276"/>
    </location>
    <ligand>
        <name>K(+)</name>
        <dbReference type="ChEBI" id="CHEBI:29103"/>
    </ligand>
</feature>
<dbReference type="CDD" id="cd01174">
    <property type="entry name" value="ribokinase"/>
    <property type="match status" value="1"/>
</dbReference>
<keyword evidence="11 12" id="KW-0119">Carbohydrate metabolism</keyword>
<keyword evidence="15" id="KW-1185">Reference proteome</keyword>
<evidence type="ECO:0000256" key="3">
    <source>
        <dbReference type="ARBA" id="ARBA00016943"/>
    </source>
</evidence>
<comment type="cofactor">
    <cofactor evidence="12">
        <name>Mg(2+)</name>
        <dbReference type="ChEBI" id="CHEBI:18420"/>
    </cofactor>
    <text evidence="12">Requires a divalent cation, most likely magnesium in vivo, as an electrophilic catalyst to aid phosphoryl group transfer. It is the chelate of the metal and the nucleotide that is the actual substrate.</text>
</comment>
<keyword evidence="5 12" id="KW-0479">Metal-binding</keyword>
<dbReference type="PROSITE" id="PS00584">
    <property type="entry name" value="PFKB_KINASES_2"/>
    <property type="match status" value="1"/>
</dbReference>
<evidence type="ECO:0000256" key="4">
    <source>
        <dbReference type="ARBA" id="ARBA00022679"/>
    </source>
</evidence>
<accession>A0ABU9XHN8</accession>
<dbReference type="Proteomes" id="UP001444625">
    <property type="component" value="Unassembled WGS sequence"/>
</dbReference>
<evidence type="ECO:0000313" key="15">
    <source>
        <dbReference type="Proteomes" id="UP001444625"/>
    </source>
</evidence>
<name>A0ABU9XHN8_9BACI</name>
<dbReference type="RefSeq" id="WP_345825292.1">
    <property type="nucleotide sequence ID" value="NZ_JBDIML010000003.1"/>
</dbReference>
<dbReference type="Pfam" id="PF00294">
    <property type="entry name" value="PfkB"/>
    <property type="match status" value="1"/>
</dbReference>
<feature type="binding site" evidence="12">
    <location>
        <position position="265"/>
    </location>
    <ligand>
        <name>ATP</name>
        <dbReference type="ChEBI" id="CHEBI:30616"/>
    </ligand>
</feature>
<comment type="pathway">
    <text evidence="12">Carbohydrate metabolism; D-ribose degradation; D-ribose 5-phosphate from beta-D-ribopyranose: step 2/2.</text>
</comment>
<keyword evidence="6 12" id="KW-0547">Nucleotide-binding</keyword>
<feature type="binding site" evidence="12">
    <location>
        <begin position="14"/>
        <end position="16"/>
    </location>
    <ligand>
        <name>substrate</name>
    </ligand>
</feature>
<keyword evidence="8 12" id="KW-0067">ATP-binding</keyword>
<feature type="binding site" evidence="12">
    <location>
        <begin position="42"/>
        <end position="46"/>
    </location>
    <ligand>
        <name>substrate</name>
    </ligand>
</feature>
<dbReference type="InterPro" id="IPR011877">
    <property type="entry name" value="Ribokinase"/>
</dbReference>
<comment type="similarity">
    <text evidence="1">Belongs to the carbohydrate kinase pfkB family.</text>
</comment>
<feature type="binding site" evidence="12">
    <location>
        <begin position="209"/>
        <end position="214"/>
    </location>
    <ligand>
        <name>ATP</name>
        <dbReference type="ChEBI" id="CHEBI:30616"/>
    </ligand>
</feature>
<dbReference type="Gene3D" id="3.40.1190.20">
    <property type="match status" value="1"/>
</dbReference>
<comment type="subunit">
    <text evidence="12">Homodimer.</text>
</comment>
<dbReference type="InterPro" id="IPR002173">
    <property type="entry name" value="Carboh/pur_kinase_PfkB_CS"/>
</dbReference>
<evidence type="ECO:0000256" key="6">
    <source>
        <dbReference type="ARBA" id="ARBA00022741"/>
    </source>
</evidence>
<keyword evidence="4 12" id="KW-0808">Transferase</keyword>
<feature type="binding site" evidence="12">
    <location>
        <begin position="240"/>
        <end position="241"/>
    </location>
    <ligand>
        <name>ATP</name>
        <dbReference type="ChEBI" id="CHEBI:30616"/>
    </ligand>
</feature>
<evidence type="ECO:0000256" key="11">
    <source>
        <dbReference type="ARBA" id="ARBA00023277"/>
    </source>
</evidence>
<evidence type="ECO:0000313" key="14">
    <source>
        <dbReference type="EMBL" id="MEN2767826.1"/>
    </source>
</evidence>
<evidence type="ECO:0000256" key="5">
    <source>
        <dbReference type="ARBA" id="ARBA00022723"/>
    </source>
</evidence>
<dbReference type="PANTHER" id="PTHR10584:SF166">
    <property type="entry name" value="RIBOKINASE"/>
    <property type="match status" value="1"/>
</dbReference>
<feature type="binding site" evidence="12">
    <location>
        <position position="241"/>
    </location>
    <ligand>
        <name>substrate</name>
    </ligand>
</feature>
<keyword evidence="12" id="KW-0963">Cytoplasm</keyword>
<dbReference type="InterPro" id="IPR002139">
    <property type="entry name" value="Ribo/fructo_kinase"/>
</dbReference>
<evidence type="ECO:0000256" key="12">
    <source>
        <dbReference type="HAMAP-Rule" id="MF_01987"/>
    </source>
</evidence>
<evidence type="ECO:0000256" key="1">
    <source>
        <dbReference type="ARBA" id="ARBA00005380"/>
    </source>
</evidence>
<dbReference type="NCBIfam" id="TIGR02152">
    <property type="entry name" value="D_ribokin_bact"/>
    <property type="match status" value="1"/>
</dbReference>
<comment type="function">
    <text evidence="12">Catalyzes the phosphorylation of ribose at O-5 in a reaction requiring ATP and magnesium. The resulting D-ribose-5-phosphate can then be used either for sythesis of nucleotides, histidine, and tryptophan, or as a component of the pentose phosphate pathway.</text>
</comment>
<comment type="caution">
    <text evidence="14">The sequence shown here is derived from an EMBL/GenBank/DDBJ whole genome shotgun (WGS) entry which is preliminary data.</text>
</comment>
<protein>
    <recommendedName>
        <fullName evidence="3 12">Ribokinase</fullName>
        <shortName evidence="12">RK</shortName>
        <ecNumber evidence="2 12">2.7.1.15</ecNumber>
    </recommendedName>
</protein>
<keyword evidence="10 12" id="KW-0630">Potassium</keyword>
<evidence type="ECO:0000259" key="13">
    <source>
        <dbReference type="Pfam" id="PF00294"/>
    </source>
</evidence>
<dbReference type="SUPFAM" id="SSF53613">
    <property type="entry name" value="Ribokinase-like"/>
    <property type="match status" value="1"/>
</dbReference>
<dbReference type="HAMAP" id="MF_01987">
    <property type="entry name" value="Ribokinase"/>
    <property type="match status" value="1"/>
</dbReference>
<evidence type="ECO:0000256" key="10">
    <source>
        <dbReference type="ARBA" id="ARBA00022958"/>
    </source>
</evidence>
<comment type="catalytic activity">
    <reaction evidence="12">
        <text>D-ribose + ATP = D-ribose 5-phosphate + ADP + H(+)</text>
        <dbReference type="Rhea" id="RHEA:13697"/>
        <dbReference type="ChEBI" id="CHEBI:15378"/>
        <dbReference type="ChEBI" id="CHEBI:30616"/>
        <dbReference type="ChEBI" id="CHEBI:47013"/>
        <dbReference type="ChEBI" id="CHEBI:78346"/>
        <dbReference type="ChEBI" id="CHEBI:456216"/>
        <dbReference type="EC" id="2.7.1.15"/>
    </reaction>
</comment>
<feature type="binding site" evidence="12">
    <location>
        <position position="237"/>
    </location>
    <ligand>
        <name>K(+)</name>
        <dbReference type="ChEBI" id="CHEBI:29103"/>
    </ligand>
</feature>
<evidence type="ECO:0000256" key="7">
    <source>
        <dbReference type="ARBA" id="ARBA00022777"/>
    </source>
</evidence>
<feature type="binding site" evidence="12">
    <location>
        <position position="142"/>
    </location>
    <ligand>
        <name>substrate</name>
    </ligand>
</feature>
<gene>
    <name evidence="12 14" type="primary">rbsK</name>
    <name evidence="14" type="ORF">ABC228_11550</name>
</gene>
<keyword evidence="9 12" id="KW-0460">Magnesium</keyword>
<dbReference type="PRINTS" id="PR00990">
    <property type="entry name" value="RIBOKINASE"/>
</dbReference>
<feature type="binding site" evidence="12">
    <location>
        <position position="274"/>
    </location>
    <ligand>
        <name>K(+)</name>
        <dbReference type="ChEBI" id="CHEBI:29103"/>
    </ligand>
</feature>